<dbReference type="Gene3D" id="3.90.215.10">
    <property type="entry name" value="Gamma Fibrinogen, chain A, domain 1"/>
    <property type="match status" value="1"/>
</dbReference>
<protein>
    <submittedName>
        <fullName evidence="11">Angiopoietin-1-like</fullName>
    </submittedName>
</protein>
<feature type="compositionally biased region" description="Basic residues" evidence="7">
    <location>
        <begin position="185"/>
        <end position="194"/>
    </location>
</feature>
<feature type="chain" id="PRO_5039949360" evidence="8">
    <location>
        <begin position="22"/>
        <end position="448"/>
    </location>
</feature>
<dbReference type="CDD" id="cd00087">
    <property type="entry name" value="FReD"/>
    <property type="match status" value="1"/>
</dbReference>
<dbReference type="SMART" id="SM00186">
    <property type="entry name" value="FBG"/>
    <property type="match status" value="1"/>
</dbReference>
<keyword evidence="2" id="KW-0964">Secreted</keyword>
<keyword evidence="3 8" id="KW-0732">Signal</keyword>
<evidence type="ECO:0000256" key="3">
    <source>
        <dbReference type="ARBA" id="ARBA00022729"/>
    </source>
</evidence>
<dbReference type="PROSITE" id="PS51406">
    <property type="entry name" value="FIBRINOGEN_C_2"/>
    <property type="match status" value="1"/>
</dbReference>
<dbReference type="Proteomes" id="UP000001554">
    <property type="component" value="Chromosome 18"/>
</dbReference>
<evidence type="ECO:0000313" key="10">
    <source>
        <dbReference type="Proteomes" id="UP000001554"/>
    </source>
</evidence>
<organism evidence="10 11">
    <name type="scientific">Branchiostoma floridae</name>
    <name type="common">Florida lancelet</name>
    <name type="synonym">Amphioxus</name>
    <dbReference type="NCBI Taxonomy" id="7739"/>
    <lineage>
        <taxon>Eukaryota</taxon>
        <taxon>Metazoa</taxon>
        <taxon>Chordata</taxon>
        <taxon>Cephalochordata</taxon>
        <taxon>Leptocardii</taxon>
        <taxon>Amphioxiformes</taxon>
        <taxon>Branchiostomatidae</taxon>
        <taxon>Branchiostoma</taxon>
    </lineage>
</organism>
<evidence type="ECO:0000313" key="11">
    <source>
        <dbReference type="RefSeq" id="XP_035660851.1"/>
    </source>
</evidence>
<feature type="compositionally biased region" description="Basic and acidic residues" evidence="7">
    <location>
        <begin position="158"/>
        <end position="170"/>
    </location>
</feature>
<reference evidence="10" key="1">
    <citation type="journal article" date="2020" name="Nat. Ecol. Evol.">
        <title>Deeply conserved synteny resolves early events in vertebrate evolution.</title>
        <authorList>
            <person name="Simakov O."/>
            <person name="Marletaz F."/>
            <person name="Yue J.X."/>
            <person name="O'Connell B."/>
            <person name="Jenkins J."/>
            <person name="Brandt A."/>
            <person name="Calef R."/>
            <person name="Tung C.H."/>
            <person name="Huang T.K."/>
            <person name="Schmutz J."/>
            <person name="Satoh N."/>
            <person name="Yu J.K."/>
            <person name="Putnam N.H."/>
            <person name="Green R.E."/>
            <person name="Rokhsar D.S."/>
        </authorList>
    </citation>
    <scope>NUCLEOTIDE SEQUENCE [LARGE SCALE GENOMIC DNA]</scope>
    <source>
        <strain evidence="10">S238N-H82</strain>
    </source>
</reference>
<sequence>MMSFVHVFVVTAVLQWSVVTGEGRTDQLTLSLCRVWGECLETAIGNNLEHAELGTPQAICGDFLDMLEKHGVDCGTLNDLEEETADVGGTLSSLEPHPSDEEQQQATGNDLEHAELGTPQAICGDFLDMLQKHGVDCGTLQDPEEQTADVGGTLSSQEPHHPHPGDEEQQQKSPTTTNDEENRKRGDHRQRLPHNHPANTDDLWRENHFDDCSEIHTAQAMFGSVASGVFSIKPAHVNDPVSVYCDQTTDGGGWTVIQRRFDGSIEFFRRIWAYQDGFGDSSGEYWLGLDNMYRLTHQNVYELYIELEDWAGNVKHARYSTFSIGPGGDYILSVGGYSGTAGDGFQLSDSSSGNNGAKFSTRGHDKDNHSSHSMAEVYGGGWWYSDGGGYSSLTGPYFRDTDGFNVNDGAGVLWYPFHYEWYYSLKKTKMMVRPTDFSTRVAKRLGKE</sequence>
<name>A0A9J7HJV2_BRAFL</name>
<dbReference type="OrthoDB" id="10029821at2759"/>
<feature type="domain" description="Fibrinogen C-terminal" evidence="9">
    <location>
        <begin position="203"/>
        <end position="436"/>
    </location>
</feature>
<dbReference type="OMA" id="FRRIWAY"/>
<dbReference type="PANTHER" id="PTHR47221:SF6">
    <property type="entry name" value="FIBRINOGEN ALPHA CHAIN"/>
    <property type="match status" value="1"/>
</dbReference>
<feature type="region of interest" description="Disordered" evidence="7">
    <location>
        <begin position="89"/>
        <end position="108"/>
    </location>
</feature>
<dbReference type="NCBIfam" id="NF040941">
    <property type="entry name" value="GGGWT_bact"/>
    <property type="match status" value="1"/>
</dbReference>
<dbReference type="InterPro" id="IPR002181">
    <property type="entry name" value="Fibrinogen_a/b/g_C_dom"/>
</dbReference>
<dbReference type="Pfam" id="PF00147">
    <property type="entry name" value="Fibrinogen_C"/>
    <property type="match status" value="1"/>
</dbReference>
<feature type="signal peptide" evidence="8">
    <location>
        <begin position="1"/>
        <end position="21"/>
    </location>
</feature>
<evidence type="ECO:0000256" key="4">
    <source>
        <dbReference type="ARBA" id="ARBA00023054"/>
    </source>
</evidence>
<comment type="subcellular location">
    <subcellularLocation>
        <location evidence="1">Secreted</location>
    </subcellularLocation>
</comment>
<dbReference type="RefSeq" id="XP_035660851.1">
    <property type="nucleotide sequence ID" value="XM_035804958.1"/>
</dbReference>
<dbReference type="AlphaFoldDB" id="A0A9J7HJV2"/>
<evidence type="ECO:0000256" key="8">
    <source>
        <dbReference type="SAM" id="SignalP"/>
    </source>
</evidence>
<keyword evidence="4" id="KW-0175">Coiled coil</keyword>
<dbReference type="InterPro" id="IPR037579">
    <property type="entry name" value="FIB_ANG-like"/>
</dbReference>
<keyword evidence="5" id="KW-1015">Disulfide bond</keyword>
<dbReference type="GO" id="GO:0005615">
    <property type="term" value="C:extracellular space"/>
    <property type="evidence" value="ECO:0000318"/>
    <property type="project" value="GO_Central"/>
</dbReference>
<dbReference type="InterPro" id="IPR036056">
    <property type="entry name" value="Fibrinogen-like_C"/>
</dbReference>
<keyword evidence="6" id="KW-0325">Glycoprotein</keyword>
<proteinExistence type="predicted"/>
<feature type="region of interest" description="Disordered" evidence="7">
    <location>
        <begin position="137"/>
        <end position="203"/>
    </location>
</feature>
<evidence type="ECO:0000259" key="9">
    <source>
        <dbReference type="PROSITE" id="PS51406"/>
    </source>
</evidence>
<keyword evidence="10" id="KW-1185">Reference proteome</keyword>
<evidence type="ECO:0000256" key="2">
    <source>
        <dbReference type="ARBA" id="ARBA00022525"/>
    </source>
</evidence>
<evidence type="ECO:0000256" key="5">
    <source>
        <dbReference type="ARBA" id="ARBA00023157"/>
    </source>
</evidence>
<dbReference type="SUPFAM" id="SSF56496">
    <property type="entry name" value="Fibrinogen C-terminal domain-like"/>
    <property type="match status" value="1"/>
</dbReference>
<reference evidence="11" key="2">
    <citation type="submission" date="2025-08" db="UniProtKB">
        <authorList>
            <consortium name="RefSeq"/>
        </authorList>
    </citation>
    <scope>IDENTIFICATION</scope>
    <source>
        <strain evidence="11">S238N-H82</strain>
        <tissue evidence="11">Testes</tissue>
    </source>
</reference>
<dbReference type="InterPro" id="IPR014716">
    <property type="entry name" value="Fibrinogen_a/b/g_C_1"/>
</dbReference>
<gene>
    <name evidence="11" type="primary">LOC118405456</name>
</gene>
<accession>A0A9J7HJV2</accession>
<evidence type="ECO:0000256" key="1">
    <source>
        <dbReference type="ARBA" id="ARBA00004613"/>
    </source>
</evidence>
<evidence type="ECO:0000256" key="7">
    <source>
        <dbReference type="SAM" id="MobiDB-lite"/>
    </source>
</evidence>
<dbReference type="GeneID" id="118405456"/>
<dbReference type="KEGG" id="bfo:118405456"/>
<dbReference type="PANTHER" id="PTHR47221">
    <property type="entry name" value="FIBRINOGEN ALPHA CHAIN"/>
    <property type="match status" value="1"/>
</dbReference>
<evidence type="ECO:0000256" key="6">
    <source>
        <dbReference type="ARBA" id="ARBA00023180"/>
    </source>
</evidence>